<evidence type="ECO:0000256" key="4">
    <source>
        <dbReference type="ARBA" id="ARBA00022807"/>
    </source>
</evidence>
<dbReference type="Gene3D" id="3.90.1720.10">
    <property type="entry name" value="endopeptidase domain like (from Nostoc punctiforme)"/>
    <property type="match status" value="1"/>
</dbReference>
<comment type="similarity">
    <text evidence="1">Belongs to the peptidase C40 family.</text>
</comment>
<evidence type="ECO:0000256" key="5">
    <source>
        <dbReference type="SAM" id="SignalP"/>
    </source>
</evidence>
<dbReference type="RefSeq" id="WP_161742304.1">
    <property type="nucleotide sequence ID" value="NZ_JAAAMV010000003.1"/>
</dbReference>
<dbReference type="InterPro" id="IPR038765">
    <property type="entry name" value="Papain-like_cys_pep_sf"/>
</dbReference>
<dbReference type="PANTHER" id="PTHR34408:SF1">
    <property type="entry name" value="GLYCOSYL HYDROLASE FAMILY 19 DOMAIN-CONTAINING PROTEIN HI_1415"/>
    <property type="match status" value="1"/>
</dbReference>
<organism evidence="8 9">
    <name type="scientific">Paenibacillus glycinis</name>
    <dbReference type="NCBI Taxonomy" id="2697035"/>
    <lineage>
        <taxon>Bacteria</taxon>
        <taxon>Bacillati</taxon>
        <taxon>Bacillota</taxon>
        <taxon>Bacilli</taxon>
        <taxon>Bacillales</taxon>
        <taxon>Paenibacillaceae</taxon>
        <taxon>Paenibacillus</taxon>
    </lineage>
</organism>
<keyword evidence="4" id="KW-0788">Thiol protease</keyword>
<dbReference type="PROSITE" id="PS51935">
    <property type="entry name" value="NLPC_P60"/>
    <property type="match status" value="1"/>
</dbReference>
<evidence type="ECO:0000259" key="6">
    <source>
        <dbReference type="PROSITE" id="PS51781"/>
    </source>
</evidence>
<accession>A0ABW9XM01</accession>
<dbReference type="SMART" id="SM00287">
    <property type="entry name" value="SH3b"/>
    <property type="match status" value="3"/>
</dbReference>
<evidence type="ECO:0000256" key="3">
    <source>
        <dbReference type="ARBA" id="ARBA00022801"/>
    </source>
</evidence>
<dbReference type="Pfam" id="PF00877">
    <property type="entry name" value="NLPC_P60"/>
    <property type="match status" value="1"/>
</dbReference>
<dbReference type="InterPro" id="IPR000064">
    <property type="entry name" value="NLP_P60_dom"/>
</dbReference>
<dbReference type="EMBL" id="JAAAMV010000003">
    <property type="protein sequence ID" value="NBD23627.1"/>
    <property type="molecule type" value="Genomic_DNA"/>
</dbReference>
<dbReference type="Pfam" id="PF08239">
    <property type="entry name" value="SH3_3"/>
    <property type="match status" value="3"/>
</dbReference>
<feature type="domain" description="NlpC/P60" evidence="7">
    <location>
        <begin position="260"/>
        <end position="404"/>
    </location>
</feature>
<protein>
    <submittedName>
        <fullName evidence="8">SH3 domain-containing protein</fullName>
    </submittedName>
</protein>
<dbReference type="Gene3D" id="2.30.30.40">
    <property type="entry name" value="SH3 Domains"/>
    <property type="match status" value="3"/>
</dbReference>
<gene>
    <name evidence="8" type="ORF">GT019_07060</name>
</gene>
<evidence type="ECO:0000256" key="1">
    <source>
        <dbReference type="ARBA" id="ARBA00007074"/>
    </source>
</evidence>
<sequence length="404" mass="42718">MTFVLGASLMLPAAASAATSAATTVGEIQSSVSFRSLPSTSSTVNRYLKKGEQVVILEQVNSYWYRVQDVNGAIGYISTDDKYVEIVSGGNEGATSGNATIVASVSFRTGPSTDAARIRYLSKGETVTITGQPNSYWYAITASDGTKGYVSTDSQYISANAGGSDPSGGSGSAQGNATIVASVSFRTGPSTDAARIRYLSKGETVTITGQPNSYWYAIKANDGTTGYVSTDSKYITVNGGGSAPGGNPPGGSNPGSGDHAALVERVIAAGMKYWGTPYEFGSDRDTTTTFDCSDFVRTAFREGASLILPSDSRQQGDYVRNRGNVKTDWHQLQRGDLMFFMDYHGTKASDYAGINKATARITHVGIYLGDGQILQTYSTESGGVRTNVISGHWDYRFLFGGSVL</sequence>
<dbReference type="InterPro" id="IPR052354">
    <property type="entry name" value="Cell_Wall_Dynamics_Protein"/>
</dbReference>
<dbReference type="PROSITE" id="PS51781">
    <property type="entry name" value="SH3B"/>
    <property type="match status" value="3"/>
</dbReference>
<keyword evidence="3" id="KW-0378">Hydrolase</keyword>
<evidence type="ECO:0000259" key="7">
    <source>
        <dbReference type="PROSITE" id="PS51935"/>
    </source>
</evidence>
<keyword evidence="9" id="KW-1185">Reference proteome</keyword>
<proteinExistence type="inferred from homology"/>
<evidence type="ECO:0000256" key="2">
    <source>
        <dbReference type="ARBA" id="ARBA00022670"/>
    </source>
</evidence>
<dbReference type="SUPFAM" id="SSF54001">
    <property type="entry name" value="Cysteine proteinases"/>
    <property type="match status" value="1"/>
</dbReference>
<keyword evidence="5" id="KW-0732">Signal</keyword>
<feature type="domain" description="SH3b" evidence="6">
    <location>
        <begin position="18"/>
        <end position="86"/>
    </location>
</feature>
<feature type="chain" id="PRO_5047464849" evidence="5">
    <location>
        <begin position="18"/>
        <end position="404"/>
    </location>
</feature>
<name>A0ABW9XM01_9BACL</name>
<evidence type="ECO:0000313" key="9">
    <source>
        <dbReference type="Proteomes" id="UP000665561"/>
    </source>
</evidence>
<dbReference type="Proteomes" id="UP000665561">
    <property type="component" value="Unassembled WGS sequence"/>
</dbReference>
<feature type="signal peptide" evidence="5">
    <location>
        <begin position="1"/>
        <end position="17"/>
    </location>
</feature>
<comment type="caution">
    <text evidence="8">The sequence shown here is derived from an EMBL/GenBank/DDBJ whole genome shotgun (WGS) entry which is preliminary data.</text>
</comment>
<keyword evidence="2" id="KW-0645">Protease</keyword>
<feature type="domain" description="SH3b" evidence="6">
    <location>
        <begin position="174"/>
        <end position="237"/>
    </location>
</feature>
<reference evidence="8 9" key="1">
    <citation type="submission" date="2020-01" db="EMBL/GenBank/DDBJ databases">
        <title>Paenibacillus soybeanensis sp. nov. isolated from the nodules of soybean (Glycine max(L.) Merr).</title>
        <authorList>
            <person name="Wang H."/>
        </authorList>
    </citation>
    <scope>NUCLEOTIDE SEQUENCE [LARGE SCALE GENOMIC DNA]</scope>
    <source>
        <strain evidence="8 9">T1</strain>
    </source>
</reference>
<evidence type="ECO:0000313" key="8">
    <source>
        <dbReference type="EMBL" id="NBD23627.1"/>
    </source>
</evidence>
<dbReference type="InterPro" id="IPR003646">
    <property type="entry name" value="SH3-like_bac-type"/>
</dbReference>
<feature type="domain" description="SH3b" evidence="6">
    <location>
        <begin position="94"/>
        <end position="161"/>
    </location>
</feature>
<dbReference type="PANTHER" id="PTHR34408">
    <property type="entry name" value="FAMILY PROTEIN, PUTATIVE-RELATED"/>
    <property type="match status" value="1"/>
</dbReference>